<keyword evidence="4" id="KW-0411">Iron-sulfur</keyword>
<dbReference type="CDD" id="cd01335">
    <property type="entry name" value="Radical_SAM"/>
    <property type="match status" value="1"/>
</dbReference>
<keyword evidence="1" id="KW-0949">S-adenosyl-L-methionine</keyword>
<dbReference type="Proteomes" id="UP000178526">
    <property type="component" value="Unassembled WGS sequence"/>
</dbReference>
<reference evidence="6 7" key="1">
    <citation type="journal article" date="2016" name="Nat. Commun.">
        <title>Thousands of microbial genomes shed light on interconnected biogeochemical processes in an aquifer system.</title>
        <authorList>
            <person name="Anantharaman K."/>
            <person name="Brown C.T."/>
            <person name="Hug L.A."/>
            <person name="Sharon I."/>
            <person name="Castelle C.J."/>
            <person name="Probst A.J."/>
            <person name="Thomas B.C."/>
            <person name="Singh A."/>
            <person name="Wilkins M.J."/>
            <person name="Karaoz U."/>
            <person name="Brodie E.L."/>
            <person name="Williams K.H."/>
            <person name="Hubbard S.S."/>
            <person name="Banfield J.F."/>
        </authorList>
    </citation>
    <scope>NUCLEOTIDE SEQUENCE [LARGE SCALE GENOMIC DNA]</scope>
</reference>
<proteinExistence type="predicted"/>
<feature type="domain" description="Radical SAM core" evidence="5">
    <location>
        <begin position="2"/>
        <end position="98"/>
    </location>
</feature>
<dbReference type="PANTHER" id="PTHR11228:SF7">
    <property type="entry name" value="PQQA PEPTIDE CYCLASE"/>
    <property type="match status" value="1"/>
</dbReference>
<evidence type="ECO:0000313" key="6">
    <source>
        <dbReference type="EMBL" id="OGL40566.1"/>
    </source>
</evidence>
<dbReference type="InterPro" id="IPR013785">
    <property type="entry name" value="Aldolase_TIM"/>
</dbReference>
<gene>
    <name evidence="6" type="ORF">A2042_05275</name>
</gene>
<dbReference type="InterPro" id="IPR058240">
    <property type="entry name" value="rSAM_sf"/>
</dbReference>
<protein>
    <recommendedName>
        <fullName evidence="5">Radical SAM core domain-containing protein</fullName>
    </recommendedName>
</protein>
<dbReference type="InterPro" id="IPR050377">
    <property type="entry name" value="Radical_SAM_PqqE_MftC-like"/>
</dbReference>
<feature type="non-terminal residue" evidence="6">
    <location>
        <position position="1"/>
    </location>
</feature>
<dbReference type="InterPro" id="IPR007197">
    <property type="entry name" value="rSAM"/>
</dbReference>
<dbReference type="GO" id="GO:0046872">
    <property type="term" value="F:metal ion binding"/>
    <property type="evidence" value="ECO:0007669"/>
    <property type="project" value="UniProtKB-KW"/>
</dbReference>
<evidence type="ECO:0000256" key="2">
    <source>
        <dbReference type="ARBA" id="ARBA00022723"/>
    </source>
</evidence>
<dbReference type="SUPFAM" id="SSF102114">
    <property type="entry name" value="Radical SAM enzymes"/>
    <property type="match status" value="1"/>
</dbReference>
<comment type="caution">
    <text evidence="6">The sequence shown here is derived from an EMBL/GenBank/DDBJ whole genome shotgun (WGS) entry which is preliminary data.</text>
</comment>
<organism evidence="6 7">
    <name type="scientific">Candidatus Schekmanbacteria bacterium GWA2_38_11</name>
    <dbReference type="NCBI Taxonomy" id="1817876"/>
    <lineage>
        <taxon>Bacteria</taxon>
        <taxon>Candidatus Schekmaniibacteriota</taxon>
    </lineage>
</organism>
<dbReference type="Pfam" id="PF04055">
    <property type="entry name" value="Radical_SAM"/>
    <property type="match status" value="1"/>
</dbReference>
<dbReference type="GO" id="GO:0003824">
    <property type="term" value="F:catalytic activity"/>
    <property type="evidence" value="ECO:0007669"/>
    <property type="project" value="InterPro"/>
</dbReference>
<evidence type="ECO:0000313" key="7">
    <source>
        <dbReference type="Proteomes" id="UP000178526"/>
    </source>
</evidence>
<sequence length="287" mass="33227">RKDIFEILNYAKINGFRISLLTNGFLIDKNMAKKIASLGTSLNRVDISVLGATKDPFEKITRKKGSFEKVINSIRLLKDEGVDVQIKSTLMKPNKDEFLMIKKLSERFDTMFRYSPTINPRINGDKSPLKYQVAPVQVYELRKKLNSSRKLINEEELEGRSSENLGRKNLFRCGAGQSEVTISPYGEMNLCLEIHYPRYNILKGSFEEGWKILKEYVQNFRPPKGYFCKDCVLAQFCHWCPARGLLTSGALTRCSQQDRAQALFEARHSPLWKKMAPAWERQKRRFK</sequence>
<dbReference type="PANTHER" id="PTHR11228">
    <property type="entry name" value="RADICAL SAM DOMAIN PROTEIN"/>
    <property type="match status" value="1"/>
</dbReference>
<evidence type="ECO:0000256" key="3">
    <source>
        <dbReference type="ARBA" id="ARBA00023004"/>
    </source>
</evidence>
<evidence type="ECO:0000256" key="1">
    <source>
        <dbReference type="ARBA" id="ARBA00022691"/>
    </source>
</evidence>
<name>A0A1F7RG81_9BACT</name>
<dbReference type="AlphaFoldDB" id="A0A1F7RG81"/>
<accession>A0A1F7RG81</accession>
<dbReference type="EMBL" id="MGDB01000095">
    <property type="protein sequence ID" value="OGL40566.1"/>
    <property type="molecule type" value="Genomic_DNA"/>
</dbReference>
<keyword evidence="2" id="KW-0479">Metal-binding</keyword>
<keyword evidence="3" id="KW-0408">Iron</keyword>
<dbReference type="Gene3D" id="3.20.20.70">
    <property type="entry name" value="Aldolase class I"/>
    <property type="match status" value="1"/>
</dbReference>
<dbReference type="GO" id="GO:0051536">
    <property type="term" value="F:iron-sulfur cluster binding"/>
    <property type="evidence" value="ECO:0007669"/>
    <property type="project" value="UniProtKB-KW"/>
</dbReference>
<evidence type="ECO:0000256" key="4">
    <source>
        <dbReference type="ARBA" id="ARBA00023014"/>
    </source>
</evidence>
<evidence type="ECO:0000259" key="5">
    <source>
        <dbReference type="Pfam" id="PF04055"/>
    </source>
</evidence>